<evidence type="ECO:0000313" key="3">
    <source>
        <dbReference type="Proteomes" id="UP000821866"/>
    </source>
</evidence>
<proteinExistence type="predicted"/>
<sequence length="201" mass="22242">MPDGDCCVLCSGLISETEDYMRCQHCDRRAHVSYVPSSSEERILPVHGGLPNSGEMSSFAEASPMPNEVSSFSSALSVEIPGVTVHPLDYKDGRPAAGQHPIPSARKIIRHLEHEFTMLRTRNERQPKQLERDGILQAQVFATLQMETPSPREILPSERSPPPVQPSMAPYESSPEQGEPSFTLPADCPAFGDTDDDEEYY</sequence>
<keyword evidence="3" id="KW-1185">Reference proteome</keyword>
<dbReference type="EMBL" id="JABSTU010000008">
    <property type="protein sequence ID" value="KAH8024565.1"/>
    <property type="molecule type" value="Genomic_DNA"/>
</dbReference>
<feature type="region of interest" description="Disordered" evidence="1">
    <location>
        <begin position="148"/>
        <end position="201"/>
    </location>
</feature>
<dbReference type="Proteomes" id="UP000821866">
    <property type="component" value="Chromosome 6"/>
</dbReference>
<gene>
    <name evidence="2" type="ORF">HPB51_025484</name>
</gene>
<organism evidence="2 3">
    <name type="scientific">Rhipicephalus microplus</name>
    <name type="common">Cattle tick</name>
    <name type="synonym">Boophilus microplus</name>
    <dbReference type="NCBI Taxonomy" id="6941"/>
    <lineage>
        <taxon>Eukaryota</taxon>
        <taxon>Metazoa</taxon>
        <taxon>Ecdysozoa</taxon>
        <taxon>Arthropoda</taxon>
        <taxon>Chelicerata</taxon>
        <taxon>Arachnida</taxon>
        <taxon>Acari</taxon>
        <taxon>Parasitiformes</taxon>
        <taxon>Ixodida</taxon>
        <taxon>Ixodoidea</taxon>
        <taxon>Ixodidae</taxon>
        <taxon>Rhipicephalinae</taxon>
        <taxon>Rhipicephalus</taxon>
        <taxon>Boophilus</taxon>
    </lineage>
</organism>
<accession>A0A9J6DQM2</accession>
<comment type="caution">
    <text evidence="2">The sequence shown here is derived from an EMBL/GenBank/DDBJ whole genome shotgun (WGS) entry which is preliminary data.</text>
</comment>
<dbReference type="AlphaFoldDB" id="A0A9J6DQM2"/>
<evidence type="ECO:0000256" key="1">
    <source>
        <dbReference type="SAM" id="MobiDB-lite"/>
    </source>
</evidence>
<name>A0A9J6DQM2_RHIMP</name>
<reference evidence="2" key="2">
    <citation type="submission" date="2021-09" db="EMBL/GenBank/DDBJ databases">
        <authorList>
            <person name="Jia N."/>
            <person name="Wang J."/>
            <person name="Shi W."/>
            <person name="Du L."/>
            <person name="Sun Y."/>
            <person name="Zhan W."/>
            <person name="Jiang J."/>
            <person name="Wang Q."/>
            <person name="Zhang B."/>
            <person name="Ji P."/>
            <person name="Sakyi L.B."/>
            <person name="Cui X."/>
            <person name="Yuan T."/>
            <person name="Jiang B."/>
            <person name="Yang W."/>
            <person name="Lam T.T.-Y."/>
            <person name="Chang Q."/>
            <person name="Ding S."/>
            <person name="Wang X."/>
            <person name="Zhu J."/>
            <person name="Ruan X."/>
            <person name="Zhao L."/>
            <person name="Wei J."/>
            <person name="Que T."/>
            <person name="Du C."/>
            <person name="Cheng J."/>
            <person name="Dai P."/>
            <person name="Han X."/>
            <person name="Huang E."/>
            <person name="Gao Y."/>
            <person name="Liu J."/>
            <person name="Shao H."/>
            <person name="Ye R."/>
            <person name="Li L."/>
            <person name="Wei W."/>
            <person name="Wang X."/>
            <person name="Wang C."/>
            <person name="Huo Q."/>
            <person name="Li W."/>
            <person name="Guo W."/>
            <person name="Chen H."/>
            <person name="Chen S."/>
            <person name="Zhou L."/>
            <person name="Zhou L."/>
            <person name="Ni X."/>
            <person name="Tian J."/>
            <person name="Zhou Y."/>
            <person name="Sheng Y."/>
            <person name="Liu T."/>
            <person name="Pan Y."/>
            <person name="Xia L."/>
            <person name="Li J."/>
            <person name="Zhao F."/>
            <person name="Cao W."/>
        </authorList>
    </citation>
    <scope>NUCLEOTIDE SEQUENCE</scope>
    <source>
        <strain evidence="2">Rmic-2018</strain>
        <tissue evidence="2">Larvae</tissue>
    </source>
</reference>
<reference evidence="2" key="1">
    <citation type="journal article" date="2020" name="Cell">
        <title>Large-Scale Comparative Analyses of Tick Genomes Elucidate Their Genetic Diversity and Vector Capacities.</title>
        <authorList>
            <consortium name="Tick Genome and Microbiome Consortium (TIGMIC)"/>
            <person name="Jia N."/>
            <person name="Wang J."/>
            <person name="Shi W."/>
            <person name="Du L."/>
            <person name="Sun Y."/>
            <person name="Zhan W."/>
            <person name="Jiang J.F."/>
            <person name="Wang Q."/>
            <person name="Zhang B."/>
            <person name="Ji P."/>
            <person name="Bell-Sakyi L."/>
            <person name="Cui X.M."/>
            <person name="Yuan T.T."/>
            <person name="Jiang B.G."/>
            <person name="Yang W.F."/>
            <person name="Lam T.T."/>
            <person name="Chang Q.C."/>
            <person name="Ding S.J."/>
            <person name="Wang X.J."/>
            <person name="Zhu J.G."/>
            <person name="Ruan X.D."/>
            <person name="Zhao L."/>
            <person name="Wei J.T."/>
            <person name="Ye R.Z."/>
            <person name="Que T.C."/>
            <person name="Du C.H."/>
            <person name="Zhou Y.H."/>
            <person name="Cheng J.X."/>
            <person name="Dai P.F."/>
            <person name="Guo W.B."/>
            <person name="Han X.H."/>
            <person name="Huang E.J."/>
            <person name="Li L.F."/>
            <person name="Wei W."/>
            <person name="Gao Y.C."/>
            <person name="Liu J.Z."/>
            <person name="Shao H.Z."/>
            <person name="Wang X."/>
            <person name="Wang C.C."/>
            <person name="Yang T.C."/>
            <person name="Huo Q.B."/>
            <person name="Li W."/>
            <person name="Chen H.Y."/>
            <person name="Chen S.E."/>
            <person name="Zhou L.G."/>
            <person name="Ni X.B."/>
            <person name="Tian J.H."/>
            <person name="Sheng Y."/>
            <person name="Liu T."/>
            <person name="Pan Y.S."/>
            <person name="Xia L.Y."/>
            <person name="Li J."/>
            <person name="Zhao F."/>
            <person name="Cao W.C."/>
        </authorList>
    </citation>
    <scope>NUCLEOTIDE SEQUENCE</scope>
    <source>
        <strain evidence="2">Rmic-2018</strain>
    </source>
</reference>
<evidence type="ECO:0000313" key="2">
    <source>
        <dbReference type="EMBL" id="KAH8024565.1"/>
    </source>
</evidence>
<protein>
    <submittedName>
        <fullName evidence="2">Uncharacterized protein</fullName>
    </submittedName>
</protein>